<dbReference type="PANTHER" id="PTHR39447:SF2">
    <property type="entry name" value="ALPHA-L-ARABINOFURANOSIDASE B"/>
    <property type="match status" value="1"/>
</dbReference>
<dbReference type="GO" id="GO:0019566">
    <property type="term" value="P:arabinose metabolic process"/>
    <property type="evidence" value="ECO:0007669"/>
    <property type="project" value="InterPro"/>
</dbReference>
<evidence type="ECO:0000256" key="1">
    <source>
        <dbReference type="PIRSR" id="PIRSR638964-1"/>
    </source>
</evidence>
<dbReference type="GO" id="GO:0031221">
    <property type="term" value="P:arabinan metabolic process"/>
    <property type="evidence" value="ECO:0007669"/>
    <property type="project" value="InterPro"/>
</dbReference>
<feature type="active site" description="Proton donor" evidence="1">
    <location>
        <position position="316"/>
    </location>
</feature>
<feature type="disulfide bond" evidence="2">
    <location>
        <begin position="104"/>
        <end position="109"/>
    </location>
</feature>
<dbReference type="GO" id="GO:0046556">
    <property type="term" value="F:alpha-L-arabinofuranosidase activity"/>
    <property type="evidence" value="ECO:0007669"/>
    <property type="project" value="InterPro"/>
</dbReference>
<keyword evidence="5" id="KW-0430">Lectin</keyword>
<keyword evidence="2" id="KW-1015">Disulfide bond</keyword>
<dbReference type="RefSeq" id="WP_098511882.1">
    <property type="nucleotide sequence ID" value="NZ_JBIAKZ010000024.1"/>
</dbReference>
<dbReference type="InterPro" id="IPR038964">
    <property type="entry name" value="ABFB"/>
</dbReference>
<dbReference type="InterPro" id="IPR000772">
    <property type="entry name" value="Ricin_B_lectin"/>
</dbReference>
<dbReference type="EMBL" id="PDJK01000002">
    <property type="protein sequence ID" value="PFG47872.1"/>
    <property type="molecule type" value="Genomic_DNA"/>
</dbReference>
<dbReference type="SMART" id="SM00458">
    <property type="entry name" value="RICIN"/>
    <property type="match status" value="1"/>
</dbReference>
<dbReference type="PANTHER" id="PTHR39447">
    <property type="entry name" value="ALPHA-L-ARABINOFURANOSIDASE B"/>
    <property type="match status" value="1"/>
</dbReference>
<keyword evidence="3" id="KW-0732">Signal</keyword>
<dbReference type="Pfam" id="PF00652">
    <property type="entry name" value="Ricin_B_lectin"/>
    <property type="match status" value="1"/>
</dbReference>
<evidence type="ECO:0000256" key="2">
    <source>
        <dbReference type="PIRSR" id="PIRSR638964-3"/>
    </source>
</evidence>
<protein>
    <submittedName>
        <fullName evidence="5">Ricin-type beta-trefoil lectin protein</fullName>
    </submittedName>
</protein>
<reference evidence="5 6" key="1">
    <citation type="submission" date="2017-10" db="EMBL/GenBank/DDBJ databases">
        <title>Sequencing the genomes of 1000 actinobacteria strains.</title>
        <authorList>
            <person name="Klenk H.-P."/>
        </authorList>
    </citation>
    <scope>NUCLEOTIDE SEQUENCE [LARGE SCALE GENOMIC DNA]</scope>
    <source>
        <strain evidence="5 6">DSM 46092</strain>
    </source>
</reference>
<dbReference type="PROSITE" id="PS50231">
    <property type="entry name" value="RICIN_B_LECTIN"/>
    <property type="match status" value="1"/>
</dbReference>
<dbReference type="Gene3D" id="2.80.10.50">
    <property type="match status" value="1"/>
</dbReference>
<dbReference type="Proteomes" id="UP000243542">
    <property type="component" value="Unassembled WGS sequence"/>
</dbReference>
<dbReference type="InterPro" id="IPR035992">
    <property type="entry name" value="Ricin_B-like_lectins"/>
</dbReference>
<feature type="disulfide bond" evidence="2">
    <location>
        <begin position="195"/>
        <end position="196"/>
    </location>
</feature>
<feature type="chain" id="PRO_5038818268" evidence="3">
    <location>
        <begin position="31"/>
        <end position="485"/>
    </location>
</feature>
<evidence type="ECO:0000259" key="4">
    <source>
        <dbReference type="SMART" id="SM00458"/>
    </source>
</evidence>
<feature type="disulfide bond" evidence="2">
    <location>
        <begin position="45"/>
        <end position="55"/>
    </location>
</feature>
<accession>A0A2A9FBE1</accession>
<dbReference type="AlphaFoldDB" id="A0A2A9FBE1"/>
<keyword evidence="6" id="KW-1185">Reference proteome</keyword>
<proteinExistence type="predicted"/>
<organism evidence="5 6">
    <name type="scientific">Amycolatopsis sulphurea</name>
    <dbReference type="NCBI Taxonomy" id="76022"/>
    <lineage>
        <taxon>Bacteria</taxon>
        <taxon>Bacillati</taxon>
        <taxon>Actinomycetota</taxon>
        <taxon>Actinomycetes</taxon>
        <taxon>Pseudonocardiales</taxon>
        <taxon>Pseudonocardiaceae</taxon>
        <taxon>Amycolatopsis</taxon>
    </lineage>
</organism>
<evidence type="ECO:0000313" key="5">
    <source>
        <dbReference type="EMBL" id="PFG47872.1"/>
    </source>
</evidence>
<name>A0A2A9FBE1_9PSEU</name>
<dbReference type="InterPro" id="IPR015289">
    <property type="entry name" value="A-L-arabinofuranosidase_B_cat"/>
</dbReference>
<dbReference type="Gene3D" id="2.60.120.200">
    <property type="match status" value="1"/>
</dbReference>
<feature type="domain" description="Ricin B lectin" evidence="4">
    <location>
        <begin position="362"/>
        <end position="484"/>
    </location>
</feature>
<dbReference type="InterPro" id="IPR013320">
    <property type="entry name" value="ConA-like_dom_sf"/>
</dbReference>
<sequence>MTLRWRRLSRARKRLAAMVPVFLLAAVQLAGWGTANAGAATRLPCDVYNSGGTPCVAAHSTTRALVSDYDGALYQVTRASDQTTRDIGLLDDGYANAAQQDRFCVATTCAITKIYDQTPNHNDLSPGPAGTAGTVDRGAGAGVISVSAGGHKVYGIWISPGVGYRYVGAAKGVAVNGQPEGSYMVASGTHVNNECCFDYGNAEATPDDTGNGHMDAVSVTTGCSFPPCSGTGPWVEADLENGLFLGDNGANPANLGNKSSYVTAVLRNDGQTTYSLQGGDSQSGSLSTWWNGALPTRPGYRPMKQEGGIILGIGGDNSNRNRGTFFEGTMVSGFPSDETENAVQSNIVSVGYAGDTDVPNGRQGNITGPGGKCVDVAGEDTGTHLSAVRLWDCQRWAEDQFWTHQPNGTLSTISHCLAANGDGTQVQLQKCNGGGQEWRQQADGSLLNTNSGRCLESPNGATENGTALRTGTCNGSATQKFRLHS</sequence>
<feature type="signal peptide" evidence="3">
    <location>
        <begin position="1"/>
        <end position="30"/>
    </location>
</feature>
<comment type="caution">
    <text evidence="5">The sequence shown here is derived from an EMBL/GenBank/DDBJ whole genome shotgun (WGS) entry which is preliminary data.</text>
</comment>
<dbReference type="SUPFAM" id="SSF49899">
    <property type="entry name" value="Concanavalin A-like lectins/glucanases"/>
    <property type="match status" value="1"/>
</dbReference>
<dbReference type="SUPFAM" id="SSF50370">
    <property type="entry name" value="Ricin B-like lectins"/>
    <property type="match status" value="1"/>
</dbReference>
<dbReference type="GO" id="GO:0030246">
    <property type="term" value="F:carbohydrate binding"/>
    <property type="evidence" value="ECO:0007669"/>
    <property type="project" value="UniProtKB-KW"/>
</dbReference>
<dbReference type="GO" id="GO:0045490">
    <property type="term" value="P:pectin catabolic process"/>
    <property type="evidence" value="ECO:0007669"/>
    <property type="project" value="TreeGrafter"/>
</dbReference>
<gene>
    <name evidence="5" type="ORF">ATK36_2928</name>
</gene>
<evidence type="ECO:0000313" key="6">
    <source>
        <dbReference type="Proteomes" id="UP000243542"/>
    </source>
</evidence>
<dbReference type="Pfam" id="PF09206">
    <property type="entry name" value="ArabFuran-catal"/>
    <property type="match status" value="1"/>
</dbReference>
<feature type="active site" description="Nucleophile" evidence="1">
    <location>
        <position position="240"/>
    </location>
</feature>
<evidence type="ECO:0000256" key="3">
    <source>
        <dbReference type="SAM" id="SignalP"/>
    </source>
</evidence>